<gene>
    <name evidence="1" type="ORF">O181_067918</name>
</gene>
<proteinExistence type="predicted"/>
<keyword evidence="2" id="KW-1185">Reference proteome</keyword>
<sequence length="166" mass="19741">MPGYEEADWTKQKKDLIAKWGRLEPERRYRQDSLIQLFNDTQDEGGVDTLSEYKKLIGEYETIITYLSRYKYIPQENMFHENVFDCLSADIKAAIAKEMMKDNVMVREEDGGYLIPPMRILKKYIEQELEGRILVTKRLYSPRVKTVKNESIIKENNVKFKEELFQ</sequence>
<reference evidence="1" key="1">
    <citation type="submission" date="2021-03" db="EMBL/GenBank/DDBJ databases">
        <title>Draft genome sequence of rust myrtle Austropuccinia psidii MF-1, a brazilian biotype.</title>
        <authorList>
            <person name="Quecine M.C."/>
            <person name="Pachon D.M.R."/>
            <person name="Bonatelli M.L."/>
            <person name="Correr F.H."/>
            <person name="Franceschini L.M."/>
            <person name="Leite T.F."/>
            <person name="Margarido G.R.A."/>
            <person name="Almeida C.A."/>
            <person name="Ferrarezi J.A."/>
            <person name="Labate C.A."/>
        </authorList>
    </citation>
    <scope>NUCLEOTIDE SEQUENCE</scope>
    <source>
        <strain evidence="1">MF-1</strain>
    </source>
</reference>
<evidence type="ECO:0000313" key="1">
    <source>
        <dbReference type="EMBL" id="MBW0528203.1"/>
    </source>
</evidence>
<accession>A0A9Q3I4Z4</accession>
<comment type="caution">
    <text evidence="1">The sequence shown here is derived from an EMBL/GenBank/DDBJ whole genome shotgun (WGS) entry which is preliminary data.</text>
</comment>
<protein>
    <submittedName>
        <fullName evidence="1">Uncharacterized protein</fullName>
    </submittedName>
</protein>
<organism evidence="1 2">
    <name type="scientific">Austropuccinia psidii MF-1</name>
    <dbReference type="NCBI Taxonomy" id="1389203"/>
    <lineage>
        <taxon>Eukaryota</taxon>
        <taxon>Fungi</taxon>
        <taxon>Dikarya</taxon>
        <taxon>Basidiomycota</taxon>
        <taxon>Pucciniomycotina</taxon>
        <taxon>Pucciniomycetes</taxon>
        <taxon>Pucciniales</taxon>
        <taxon>Sphaerophragmiaceae</taxon>
        <taxon>Austropuccinia</taxon>
    </lineage>
</organism>
<evidence type="ECO:0000313" key="2">
    <source>
        <dbReference type="Proteomes" id="UP000765509"/>
    </source>
</evidence>
<name>A0A9Q3I4Z4_9BASI</name>
<dbReference type="AlphaFoldDB" id="A0A9Q3I4Z4"/>
<dbReference type="Proteomes" id="UP000765509">
    <property type="component" value="Unassembled WGS sequence"/>
</dbReference>
<dbReference type="EMBL" id="AVOT02034149">
    <property type="protein sequence ID" value="MBW0528203.1"/>
    <property type="molecule type" value="Genomic_DNA"/>
</dbReference>